<protein>
    <submittedName>
        <fullName evidence="1">Uncharacterized protein</fullName>
    </submittedName>
</protein>
<evidence type="ECO:0000313" key="2">
    <source>
        <dbReference type="Proteomes" id="UP000229498"/>
    </source>
</evidence>
<proteinExistence type="predicted"/>
<comment type="caution">
    <text evidence="1">The sequence shown here is derived from an EMBL/GenBank/DDBJ whole genome shotgun (WGS) entry which is preliminary data.</text>
</comment>
<name>A0A2M9FXM9_9PROT</name>
<sequence length="63" mass="6381">MGRRCAVLRKAFTMARNPVAGNVAPAAAGSTLREGQVSAAAGLSAAGGWVKIARSEPGEELDQ</sequence>
<keyword evidence="2" id="KW-1185">Reference proteome</keyword>
<organism evidence="1 2">
    <name type="scientific">Minwuia thermotolerans</name>
    <dbReference type="NCBI Taxonomy" id="2056226"/>
    <lineage>
        <taxon>Bacteria</taxon>
        <taxon>Pseudomonadati</taxon>
        <taxon>Pseudomonadota</taxon>
        <taxon>Alphaproteobacteria</taxon>
        <taxon>Minwuiales</taxon>
        <taxon>Minwuiaceae</taxon>
        <taxon>Minwuia</taxon>
    </lineage>
</organism>
<dbReference type="EMBL" id="PHIG01000047">
    <property type="protein sequence ID" value="PJK28222.1"/>
    <property type="molecule type" value="Genomic_DNA"/>
</dbReference>
<gene>
    <name evidence="1" type="ORF">CVT23_17760</name>
</gene>
<dbReference type="Proteomes" id="UP000229498">
    <property type="component" value="Unassembled WGS sequence"/>
</dbReference>
<accession>A0A2M9FXM9</accession>
<evidence type="ECO:0000313" key="1">
    <source>
        <dbReference type="EMBL" id="PJK28222.1"/>
    </source>
</evidence>
<reference evidence="1 2" key="1">
    <citation type="submission" date="2017-11" db="EMBL/GenBank/DDBJ databases">
        <title>Draft genome sequence of Rhizobiales bacterium SY3-13.</title>
        <authorList>
            <person name="Sun C."/>
        </authorList>
    </citation>
    <scope>NUCLEOTIDE SEQUENCE [LARGE SCALE GENOMIC DNA]</scope>
    <source>
        <strain evidence="1 2">SY3-13</strain>
    </source>
</reference>
<dbReference type="AlphaFoldDB" id="A0A2M9FXM9"/>